<evidence type="ECO:0000313" key="10">
    <source>
        <dbReference type="Proteomes" id="UP000030651"/>
    </source>
</evidence>
<sequence length="658" mass="73365">MLGLRRRHRNPRPRSSCSICHQRKVKCDTISPCAQCIRRGQAAECVYQQHGGSDDNRRSTRRHSVAPTPTTSSSDRENGTSEQLRVAGHRDHGLDPDTVQTLQQKIASHPSLPSPAAPLELPRNYSNTLSGTPQSESKLQTHDWGHEDPIRGRSHFSWAVHQFEPLIAYLGDSVAPGDRRKDRVPLLERTYEKWRKAKLHARNTILTASLSDELPGTNIIRILVGRYYETLHTILPVVDQTTFTIELDTLLNNPSNAPVYQLVQVLLILALANGTYPSHEAPLLPSSVYVWCDLASSVPTTALELGECTLDILRIAALLNTAKQTLKFNDTADYVYSGAGVRLAMMLGLNRAGELDAEKTQLWETVRELELHACLACGAAPTVPPGTDLDIMPSPPRRGCATAQPSPQGDGQGDVVGNNTPALQPLAILRQSLRTRTKIAVLVNNEEHMRFEDVMHLSRQLARDMKPISDMSNGPSSEQSFAHKYVAFIYHKYLAALHRPFATLHDAAFYLSRDISRNRAQRHVHDVCAAFRDKRPNDPFGALLIGNGTMFRVEAIQSALWLAFELYRSEEYDNYMTIPGSSSGWDESTNVQLIEEAMDFAEKSLRKGELAGLAYLLPSLVLQDVEAQKIWTRGSDGYNIAMKTAGERMRNHFIKAFE</sequence>
<organism evidence="9 10">
    <name type="scientific">Pestalotiopsis fici (strain W106-1 / CGMCC3.15140)</name>
    <dbReference type="NCBI Taxonomy" id="1229662"/>
    <lineage>
        <taxon>Eukaryota</taxon>
        <taxon>Fungi</taxon>
        <taxon>Dikarya</taxon>
        <taxon>Ascomycota</taxon>
        <taxon>Pezizomycotina</taxon>
        <taxon>Sordariomycetes</taxon>
        <taxon>Xylariomycetidae</taxon>
        <taxon>Amphisphaeriales</taxon>
        <taxon>Sporocadaceae</taxon>
        <taxon>Pestalotiopsis</taxon>
    </lineage>
</organism>
<dbReference type="RefSeq" id="XP_007826884.1">
    <property type="nucleotide sequence ID" value="XM_007828693.1"/>
</dbReference>
<dbReference type="OMA" id="WNAIVEL"/>
<accession>W3XJT8</accession>
<dbReference type="GO" id="GO:0000978">
    <property type="term" value="F:RNA polymerase II cis-regulatory region sequence-specific DNA binding"/>
    <property type="evidence" value="ECO:0007669"/>
    <property type="project" value="TreeGrafter"/>
</dbReference>
<dbReference type="InParanoid" id="W3XJT8"/>
<dbReference type="AlphaFoldDB" id="W3XJT8"/>
<dbReference type="GO" id="GO:0001228">
    <property type="term" value="F:DNA-binding transcription activator activity, RNA polymerase II-specific"/>
    <property type="evidence" value="ECO:0007669"/>
    <property type="project" value="TreeGrafter"/>
</dbReference>
<keyword evidence="1" id="KW-0479">Metal-binding</keyword>
<feature type="domain" description="Zn(2)-C6 fungal-type" evidence="8">
    <location>
        <begin position="16"/>
        <end position="47"/>
    </location>
</feature>
<protein>
    <recommendedName>
        <fullName evidence="8">Zn(2)-C6 fungal-type domain-containing protein</fullName>
    </recommendedName>
</protein>
<feature type="region of interest" description="Disordered" evidence="7">
    <location>
        <begin position="50"/>
        <end position="83"/>
    </location>
</feature>
<dbReference type="InterPro" id="IPR036864">
    <property type="entry name" value="Zn2-C6_fun-type_DNA-bd_sf"/>
</dbReference>
<dbReference type="EMBL" id="KI912109">
    <property type="protein sequence ID" value="ETS86284.1"/>
    <property type="molecule type" value="Genomic_DNA"/>
</dbReference>
<keyword evidence="2" id="KW-0862">Zinc</keyword>
<dbReference type="CDD" id="cd00067">
    <property type="entry name" value="GAL4"/>
    <property type="match status" value="1"/>
</dbReference>
<evidence type="ECO:0000259" key="8">
    <source>
        <dbReference type="PROSITE" id="PS50048"/>
    </source>
</evidence>
<evidence type="ECO:0000256" key="3">
    <source>
        <dbReference type="ARBA" id="ARBA00023015"/>
    </source>
</evidence>
<dbReference type="InterPro" id="IPR001138">
    <property type="entry name" value="Zn2Cys6_DnaBD"/>
</dbReference>
<evidence type="ECO:0000256" key="7">
    <source>
        <dbReference type="SAM" id="MobiDB-lite"/>
    </source>
</evidence>
<dbReference type="Gene3D" id="4.10.240.10">
    <property type="entry name" value="Zn(2)-C6 fungal-type DNA-binding domain"/>
    <property type="match status" value="1"/>
</dbReference>
<name>W3XJT8_PESFW</name>
<keyword evidence="4" id="KW-0238">DNA-binding</keyword>
<gene>
    <name evidence="9" type="ORF">PFICI_00112</name>
</gene>
<dbReference type="InterPro" id="IPR051430">
    <property type="entry name" value="Fungal_TF_Env_Response"/>
</dbReference>
<dbReference type="CDD" id="cd12148">
    <property type="entry name" value="fungal_TF_MHR"/>
    <property type="match status" value="1"/>
</dbReference>
<keyword evidence="10" id="KW-1185">Reference proteome</keyword>
<dbReference type="SMART" id="SM00066">
    <property type="entry name" value="GAL4"/>
    <property type="match status" value="1"/>
</dbReference>
<dbReference type="Pfam" id="PF00172">
    <property type="entry name" value="Zn_clus"/>
    <property type="match status" value="1"/>
</dbReference>
<dbReference type="HOGENOM" id="CLU_007091_2_0_1"/>
<reference evidence="10" key="1">
    <citation type="journal article" date="2015" name="BMC Genomics">
        <title>Genomic and transcriptomic analysis of the endophytic fungus Pestalotiopsis fici reveals its lifestyle and high potential for synthesis of natural products.</title>
        <authorList>
            <person name="Wang X."/>
            <person name="Zhang X."/>
            <person name="Liu L."/>
            <person name="Xiang M."/>
            <person name="Wang W."/>
            <person name="Sun X."/>
            <person name="Che Y."/>
            <person name="Guo L."/>
            <person name="Liu G."/>
            <person name="Guo L."/>
            <person name="Wang C."/>
            <person name="Yin W.B."/>
            <person name="Stadler M."/>
            <person name="Zhang X."/>
            <person name="Liu X."/>
        </authorList>
    </citation>
    <scope>NUCLEOTIDE SEQUENCE [LARGE SCALE GENOMIC DNA]</scope>
    <source>
        <strain evidence="10">W106-1 / CGMCC3.15140</strain>
    </source>
</reference>
<dbReference type="GeneID" id="19265125"/>
<dbReference type="PANTHER" id="PTHR31944">
    <property type="entry name" value="HEME-RESPONSIVE ZINC FINGER TRANSCRIPTION FACTOR HAP1"/>
    <property type="match status" value="1"/>
</dbReference>
<dbReference type="OrthoDB" id="4337792at2759"/>
<evidence type="ECO:0000256" key="6">
    <source>
        <dbReference type="ARBA" id="ARBA00023242"/>
    </source>
</evidence>
<feature type="compositionally biased region" description="Polar residues" evidence="7">
    <location>
        <begin position="124"/>
        <end position="138"/>
    </location>
</feature>
<evidence type="ECO:0000256" key="5">
    <source>
        <dbReference type="ARBA" id="ARBA00023163"/>
    </source>
</evidence>
<evidence type="ECO:0000256" key="1">
    <source>
        <dbReference type="ARBA" id="ARBA00022723"/>
    </source>
</evidence>
<dbReference type="GO" id="GO:0008270">
    <property type="term" value="F:zinc ion binding"/>
    <property type="evidence" value="ECO:0007669"/>
    <property type="project" value="InterPro"/>
</dbReference>
<dbReference type="PROSITE" id="PS50048">
    <property type="entry name" value="ZN2_CY6_FUNGAL_2"/>
    <property type="match status" value="1"/>
</dbReference>
<dbReference type="SUPFAM" id="SSF57701">
    <property type="entry name" value="Zn2/Cys6 DNA-binding domain"/>
    <property type="match status" value="1"/>
</dbReference>
<dbReference type="PROSITE" id="PS00463">
    <property type="entry name" value="ZN2_CY6_FUNGAL_1"/>
    <property type="match status" value="1"/>
</dbReference>
<evidence type="ECO:0000256" key="4">
    <source>
        <dbReference type="ARBA" id="ARBA00023125"/>
    </source>
</evidence>
<keyword evidence="5" id="KW-0804">Transcription</keyword>
<keyword evidence="3" id="KW-0805">Transcription regulation</keyword>
<proteinExistence type="predicted"/>
<feature type="region of interest" description="Disordered" evidence="7">
    <location>
        <begin position="395"/>
        <end position="414"/>
    </location>
</feature>
<dbReference type="PANTHER" id="PTHR31944:SF131">
    <property type="entry name" value="HEME-RESPONSIVE ZINC FINGER TRANSCRIPTION FACTOR HAP1"/>
    <property type="match status" value="1"/>
</dbReference>
<dbReference type="eggNOG" id="ENOG502SH73">
    <property type="taxonomic scope" value="Eukaryota"/>
</dbReference>
<dbReference type="GO" id="GO:0005634">
    <property type="term" value="C:nucleus"/>
    <property type="evidence" value="ECO:0007669"/>
    <property type="project" value="TreeGrafter"/>
</dbReference>
<keyword evidence="6" id="KW-0539">Nucleus</keyword>
<feature type="region of interest" description="Disordered" evidence="7">
    <location>
        <begin position="104"/>
        <end position="146"/>
    </location>
</feature>
<dbReference type="Proteomes" id="UP000030651">
    <property type="component" value="Unassembled WGS sequence"/>
</dbReference>
<evidence type="ECO:0000256" key="2">
    <source>
        <dbReference type="ARBA" id="ARBA00022833"/>
    </source>
</evidence>
<dbReference type="KEGG" id="pfy:PFICI_00112"/>
<evidence type="ECO:0000313" key="9">
    <source>
        <dbReference type="EMBL" id="ETS86284.1"/>
    </source>
</evidence>